<dbReference type="PANTHER" id="PTHR43531:SF11">
    <property type="entry name" value="METHYL-ACCEPTING CHEMOTAXIS PROTEIN 3"/>
    <property type="match status" value="1"/>
</dbReference>
<keyword evidence="5" id="KW-1133">Transmembrane helix</keyword>
<dbReference type="GO" id="GO:0006935">
    <property type="term" value="P:chemotaxis"/>
    <property type="evidence" value="ECO:0007669"/>
    <property type="project" value="UniProtKB-KW"/>
</dbReference>
<dbReference type="InterPro" id="IPR051310">
    <property type="entry name" value="MCP_chemotaxis"/>
</dbReference>
<reference evidence="9 10" key="1">
    <citation type="submission" date="2019-12" db="EMBL/GenBank/DDBJ databases">
        <title>Roseobacter cerasinus sp. nov., isolated from seawater around aquaculture.</title>
        <authorList>
            <person name="Muramatsu S."/>
            <person name="Takabe Y."/>
            <person name="Mori K."/>
            <person name="Takaichi S."/>
            <person name="Hanada S."/>
        </authorList>
    </citation>
    <scope>NUCLEOTIDE SEQUENCE [LARGE SCALE GENOMIC DNA]</scope>
    <source>
        <strain evidence="9 10">AI77</strain>
    </source>
</reference>
<evidence type="ECO:0000313" key="10">
    <source>
        <dbReference type="Proteomes" id="UP000436522"/>
    </source>
</evidence>
<dbReference type="InterPro" id="IPR004089">
    <property type="entry name" value="MCPsignal_dom"/>
</dbReference>
<dbReference type="PROSITE" id="PS50111">
    <property type="entry name" value="CHEMOTAXIS_TRANSDUC_2"/>
    <property type="match status" value="1"/>
</dbReference>
<dbReference type="PROSITE" id="PS51753">
    <property type="entry name" value="HBM"/>
    <property type="match status" value="1"/>
</dbReference>
<feature type="domain" description="Methyl-accepting transducer" evidence="6">
    <location>
        <begin position="515"/>
        <end position="744"/>
    </location>
</feature>
<dbReference type="InterPro" id="IPR032255">
    <property type="entry name" value="HBM"/>
</dbReference>
<keyword evidence="1" id="KW-0145">Chemotaxis</keyword>
<dbReference type="SMART" id="SM00283">
    <property type="entry name" value="MA"/>
    <property type="match status" value="1"/>
</dbReference>
<protein>
    <recommendedName>
        <fullName evidence="11">Methyl-accepting chemotaxis protein</fullName>
    </recommendedName>
</protein>
<dbReference type="InterPro" id="IPR004090">
    <property type="entry name" value="Chemotax_Me-accpt_rcpt"/>
</dbReference>
<evidence type="ECO:0000259" key="8">
    <source>
        <dbReference type="PROSITE" id="PS51753"/>
    </source>
</evidence>
<sequence length="803" mass="87154">MSILMKISLGMGAIVALMIAVGGFASVQTSQLARTFLEYRGTAKNSLVAADVTKDLFEARLASLKYRATKDNTYIDEVTENISEIDAVRDQLDAYIASYPDMPNVAAISTQLRSYQQLLQTAYTQQSERNTLVAEVADLGKKARQQLTEIMETALAENDAEASSRAGLAASNLLLARLYLERFLVDNRPENYERSTAEIRAAQDGLHRLLDVLKNPRRRELASLTLRDLDRFDNLTNSVSETITARNAAYAEMDDIGPEAVQKMGTIVGGIVARQDMLGPAGQARAEQSIFVVVAILVVGTLSAAALSFFTARTISRGVTRVTDDMSELADGNLDIEIPRSVDRHEIGRMTNAMAVFLENAREARALDEQVKQNDEKERERARLEQQKEIERQREKEAARQREMDAERERMEVFENFRQRMDTVLGEAADGNFSVRLDSESQPDDLRALGAVINRLLGSMETNVSDLVESLAQLAKGDLGVRIEGDRKGSFERMQSDFNNALQQLSGTMALIMNSGQTVSGSSAELERTSLDMAKRAEDNAASVEETSAAVEQITASIKQVVTSAQAANEATQRARANAVEGRRVADETEASISALTDASSKISVVVQVIEDISFQINLLALNAGVEAARAGEAGRGFSVVASEVRSLAQRSQEAVQEISEVIEDNNRTVEAGVKQVAKSRSALSEIASEVEEASDQIADITSAVEEQSTGIQEVSTAVQTIDSMAQSNAASLEEMTAASVSLSQEARSLASELAKFKGIDVFDAGTVSKDRAEERMASHRAKRAVTGGAPVPAEIDAGWQMA</sequence>
<dbReference type="PANTHER" id="PTHR43531">
    <property type="entry name" value="PROTEIN ICFG"/>
    <property type="match status" value="1"/>
</dbReference>
<dbReference type="InterPro" id="IPR003660">
    <property type="entry name" value="HAMP_dom"/>
</dbReference>
<dbReference type="Pfam" id="PF00672">
    <property type="entry name" value="HAMP"/>
    <property type="match status" value="2"/>
</dbReference>
<dbReference type="PRINTS" id="PR00260">
    <property type="entry name" value="CHEMTRNSDUCR"/>
</dbReference>
<evidence type="ECO:0000256" key="3">
    <source>
        <dbReference type="PROSITE-ProRule" id="PRU00284"/>
    </source>
</evidence>
<feature type="region of interest" description="Disordered" evidence="4">
    <location>
        <begin position="369"/>
        <end position="406"/>
    </location>
</feature>
<dbReference type="GO" id="GO:0007165">
    <property type="term" value="P:signal transduction"/>
    <property type="evidence" value="ECO:0007669"/>
    <property type="project" value="UniProtKB-KW"/>
</dbReference>
<organism evidence="9 10">
    <name type="scientific">Roseobacter cerasinus</name>
    <dbReference type="NCBI Taxonomy" id="2602289"/>
    <lineage>
        <taxon>Bacteria</taxon>
        <taxon>Pseudomonadati</taxon>
        <taxon>Pseudomonadota</taxon>
        <taxon>Alphaproteobacteria</taxon>
        <taxon>Rhodobacterales</taxon>
        <taxon>Roseobacteraceae</taxon>
        <taxon>Roseobacter</taxon>
    </lineage>
</organism>
<dbReference type="SMART" id="SM01358">
    <property type="entry name" value="HBM"/>
    <property type="match status" value="1"/>
</dbReference>
<dbReference type="AlphaFoldDB" id="A0A640VRC9"/>
<keyword evidence="10" id="KW-1185">Reference proteome</keyword>
<dbReference type="RefSeq" id="WP_159976943.1">
    <property type="nucleotide sequence ID" value="NZ_BLIV01000003.1"/>
</dbReference>
<dbReference type="Pfam" id="PF00015">
    <property type="entry name" value="MCPsignal"/>
    <property type="match status" value="1"/>
</dbReference>
<dbReference type="SUPFAM" id="SSF58104">
    <property type="entry name" value="Methyl-accepting chemotaxis protein (MCP) signaling domain"/>
    <property type="match status" value="1"/>
</dbReference>
<evidence type="ECO:0000313" key="9">
    <source>
        <dbReference type="EMBL" id="GFE50347.1"/>
    </source>
</evidence>
<dbReference type="Proteomes" id="UP000436522">
    <property type="component" value="Unassembled WGS sequence"/>
</dbReference>
<dbReference type="PROSITE" id="PS50885">
    <property type="entry name" value="HAMP"/>
    <property type="match status" value="2"/>
</dbReference>
<keyword evidence="5" id="KW-0472">Membrane</keyword>
<evidence type="ECO:0000259" key="6">
    <source>
        <dbReference type="PROSITE" id="PS50111"/>
    </source>
</evidence>
<comment type="caution">
    <text evidence="9">The sequence shown here is derived from an EMBL/GenBank/DDBJ whole genome shotgun (WGS) entry which is preliminary data.</text>
</comment>
<dbReference type="GO" id="GO:0005886">
    <property type="term" value="C:plasma membrane"/>
    <property type="evidence" value="ECO:0007669"/>
    <property type="project" value="TreeGrafter"/>
</dbReference>
<feature type="transmembrane region" description="Helical" evidence="5">
    <location>
        <begin position="290"/>
        <end position="312"/>
    </location>
</feature>
<dbReference type="SUPFAM" id="SSF158472">
    <property type="entry name" value="HAMP domain-like"/>
    <property type="match status" value="1"/>
</dbReference>
<evidence type="ECO:0000256" key="5">
    <source>
        <dbReference type="SAM" id="Phobius"/>
    </source>
</evidence>
<evidence type="ECO:0000259" key="7">
    <source>
        <dbReference type="PROSITE" id="PS50885"/>
    </source>
</evidence>
<feature type="domain" description="HBM" evidence="8">
    <location>
        <begin position="41"/>
        <end position="279"/>
    </location>
</feature>
<dbReference type="EMBL" id="BLIV01000003">
    <property type="protein sequence ID" value="GFE50347.1"/>
    <property type="molecule type" value="Genomic_DNA"/>
</dbReference>
<comment type="similarity">
    <text evidence="2">Belongs to the methyl-accepting chemotaxis (MCP) protein family.</text>
</comment>
<dbReference type="OrthoDB" id="354287at2"/>
<proteinExistence type="inferred from homology"/>
<dbReference type="Gene3D" id="1.10.287.950">
    <property type="entry name" value="Methyl-accepting chemotaxis protein"/>
    <property type="match status" value="1"/>
</dbReference>
<gene>
    <name evidence="9" type="ORF">So717_21000</name>
</gene>
<evidence type="ECO:0000256" key="1">
    <source>
        <dbReference type="ARBA" id="ARBA00022500"/>
    </source>
</evidence>
<evidence type="ECO:0000256" key="4">
    <source>
        <dbReference type="SAM" id="MobiDB-lite"/>
    </source>
</evidence>
<name>A0A640VRC9_9RHOB</name>
<feature type="domain" description="HAMP" evidence="7">
    <location>
        <begin position="313"/>
        <end position="366"/>
    </location>
</feature>
<dbReference type="GO" id="GO:0004888">
    <property type="term" value="F:transmembrane signaling receptor activity"/>
    <property type="evidence" value="ECO:0007669"/>
    <property type="project" value="InterPro"/>
</dbReference>
<evidence type="ECO:0008006" key="11">
    <source>
        <dbReference type="Google" id="ProtNLM"/>
    </source>
</evidence>
<feature type="domain" description="HAMP" evidence="7">
    <location>
        <begin position="458"/>
        <end position="510"/>
    </location>
</feature>
<dbReference type="SMART" id="SM00304">
    <property type="entry name" value="HAMP"/>
    <property type="match status" value="5"/>
</dbReference>
<dbReference type="CDD" id="cd11386">
    <property type="entry name" value="MCP_signal"/>
    <property type="match status" value="1"/>
</dbReference>
<evidence type="ECO:0000256" key="2">
    <source>
        <dbReference type="ARBA" id="ARBA00029447"/>
    </source>
</evidence>
<keyword evidence="5" id="KW-0812">Transmembrane</keyword>
<dbReference type="Gene3D" id="6.10.340.10">
    <property type="match status" value="1"/>
</dbReference>
<keyword evidence="3" id="KW-0807">Transducer</keyword>
<accession>A0A640VRC9</accession>